<proteinExistence type="predicted"/>
<gene>
    <name evidence="1" type="ORF">A2Y62_21460</name>
</gene>
<evidence type="ECO:0000313" key="2">
    <source>
        <dbReference type="Proteomes" id="UP000178943"/>
    </source>
</evidence>
<dbReference type="EMBL" id="MFGW01000094">
    <property type="protein sequence ID" value="OGF66331.1"/>
    <property type="molecule type" value="Genomic_DNA"/>
</dbReference>
<protein>
    <submittedName>
        <fullName evidence="1">Uncharacterized protein</fullName>
    </submittedName>
</protein>
<evidence type="ECO:0000313" key="1">
    <source>
        <dbReference type="EMBL" id="OGF66331.1"/>
    </source>
</evidence>
<organism evidence="1 2">
    <name type="scientific">Candidatus Fischerbacteria bacterium RBG_13_37_8</name>
    <dbReference type="NCBI Taxonomy" id="1817863"/>
    <lineage>
        <taxon>Bacteria</taxon>
        <taxon>Candidatus Fischeribacteriota</taxon>
    </lineage>
</organism>
<dbReference type="Proteomes" id="UP000178943">
    <property type="component" value="Unassembled WGS sequence"/>
</dbReference>
<reference evidence="1 2" key="1">
    <citation type="journal article" date="2016" name="Nat. Commun.">
        <title>Thousands of microbial genomes shed light on interconnected biogeochemical processes in an aquifer system.</title>
        <authorList>
            <person name="Anantharaman K."/>
            <person name="Brown C.T."/>
            <person name="Hug L.A."/>
            <person name="Sharon I."/>
            <person name="Castelle C.J."/>
            <person name="Probst A.J."/>
            <person name="Thomas B.C."/>
            <person name="Singh A."/>
            <person name="Wilkins M.J."/>
            <person name="Karaoz U."/>
            <person name="Brodie E.L."/>
            <person name="Williams K.H."/>
            <person name="Hubbard S.S."/>
            <person name="Banfield J.F."/>
        </authorList>
    </citation>
    <scope>NUCLEOTIDE SEQUENCE [LARGE SCALE GENOMIC DNA]</scope>
</reference>
<dbReference type="AlphaFoldDB" id="A0A1F5VTC7"/>
<accession>A0A1F5VTC7</accession>
<name>A0A1F5VTC7_9BACT</name>
<comment type="caution">
    <text evidence="1">The sequence shown here is derived from an EMBL/GenBank/DDBJ whole genome shotgun (WGS) entry which is preliminary data.</text>
</comment>
<sequence length="121" mass="13885">MVKNDFPIPYVVVPHALMFEDYPLLAGEEVKDYFQYTTYEKEGEKRVRIVPTRRFLNTVGARLSMRENNPSEKNAQLFKHFRLIYELPGPEITGQPVPAGSLKIYAVVSDISNLPGTFSYQ</sequence>